<keyword evidence="2" id="KW-1185">Reference proteome</keyword>
<evidence type="ECO:0000313" key="2">
    <source>
        <dbReference type="Proteomes" id="UP000250321"/>
    </source>
</evidence>
<sequence length="68" mass="7300">MVLMVLALFSLSTAMVFFMRTAFDSCNANSSSSFEEGRDRASEVVHSAGRAGSGGPSPLDFMNPSWFS</sequence>
<proteinExistence type="predicted"/>
<evidence type="ECO:0000313" key="1">
    <source>
        <dbReference type="EMBL" id="PQQ03856.1"/>
    </source>
</evidence>
<organism evidence="1 2">
    <name type="scientific">Prunus yedoensis var. nudiflora</name>
    <dbReference type="NCBI Taxonomy" id="2094558"/>
    <lineage>
        <taxon>Eukaryota</taxon>
        <taxon>Viridiplantae</taxon>
        <taxon>Streptophyta</taxon>
        <taxon>Embryophyta</taxon>
        <taxon>Tracheophyta</taxon>
        <taxon>Spermatophyta</taxon>
        <taxon>Magnoliopsida</taxon>
        <taxon>eudicotyledons</taxon>
        <taxon>Gunneridae</taxon>
        <taxon>Pentapetalae</taxon>
        <taxon>rosids</taxon>
        <taxon>fabids</taxon>
        <taxon>Rosales</taxon>
        <taxon>Rosaceae</taxon>
        <taxon>Amygdaloideae</taxon>
        <taxon>Amygdaleae</taxon>
        <taxon>Prunus</taxon>
    </lineage>
</organism>
<dbReference type="Proteomes" id="UP000250321">
    <property type="component" value="Unassembled WGS sequence"/>
</dbReference>
<reference evidence="1 2" key="1">
    <citation type="submission" date="2018-02" db="EMBL/GenBank/DDBJ databases">
        <title>Draft genome of wild Prunus yedoensis var. nudiflora.</title>
        <authorList>
            <person name="Baek S."/>
            <person name="Kim J.-H."/>
            <person name="Choi K."/>
            <person name="Kim G.-B."/>
            <person name="Cho A."/>
            <person name="Jang H."/>
            <person name="Shin C.-H."/>
            <person name="Yu H.-J."/>
            <person name="Mun J.-H."/>
        </authorList>
    </citation>
    <scope>NUCLEOTIDE SEQUENCE [LARGE SCALE GENOMIC DNA]</scope>
    <source>
        <strain evidence="2">cv. Jeju island</strain>
        <tissue evidence="1">Leaf</tissue>
    </source>
</reference>
<comment type="caution">
    <text evidence="1">The sequence shown here is derived from an EMBL/GenBank/DDBJ whole genome shotgun (WGS) entry which is preliminary data.</text>
</comment>
<dbReference type="AlphaFoldDB" id="A0A314ZPG0"/>
<accession>A0A314ZPG0</accession>
<dbReference type="EMBL" id="PJQY01001299">
    <property type="protein sequence ID" value="PQQ03856.1"/>
    <property type="molecule type" value="Genomic_DNA"/>
</dbReference>
<gene>
    <name evidence="1" type="ORF">Pyn_36904</name>
</gene>
<name>A0A314ZPG0_PRUYE</name>
<protein>
    <submittedName>
        <fullName evidence="1">Uncharacterized protein</fullName>
    </submittedName>
</protein>